<gene>
    <name evidence="1" type="ORF">SFRICE_030725</name>
</gene>
<name>A0A2H1VKK9_SPOFR</name>
<protein>
    <submittedName>
        <fullName evidence="1">SFRICE_030725</fullName>
    </submittedName>
</protein>
<dbReference type="AlphaFoldDB" id="A0A2H1VKK9"/>
<dbReference type="EMBL" id="ODYU01003056">
    <property type="protein sequence ID" value="SOQ41355.1"/>
    <property type="molecule type" value="Genomic_DNA"/>
</dbReference>
<accession>A0A2H1VKK9</accession>
<organism evidence="1">
    <name type="scientific">Spodoptera frugiperda</name>
    <name type="common">Fall armyworm</name>
    <dbReference type="NCBI Taxonomy" id="7108"/>
    <lineage>
        <taxon>Eukaryota</taxon>
        <taxon>Metazoa</taxon>
        <taxon>Ecdysozoa</taxon>
        <taxon>Arthropoda</taxon>
        <taxon>Hexapoda</taxon>
        <taxon>Insecta</taxon>
        <taxon>Pterygota</taxon>
        <taxon>Neoptera</taxon>
        <taxon>Endopterygota</taxon>
        <taxon>Lepidoptera</taxon>
        <taxon>Glossata</taxon>
        <taxon>Ditrysia</taxon>
        <taxon>Noctuoidea</taxon>
        <taxon>Noctuidae</taxon>
        <taxon>Amphipyrinae</taxon>
        <taxon>Spodoptera</taxon>
    </lineage>
</organism>
<reference evidence="1" key="1">
    <citation type="submission" date="2016-07" db="EMBL/GenBank/DDBJ databases">
        <authorList>
            <person name="Bretaudeau A."/>
        </authorList>
    </citation>
    <scope>NUCLEOTIDE SEQUENCE</scope>
    <source>
        <strain evidence="1">Rice</strain>
        <tissue evidence="1">Whole body</tissue>
    </source>
</reference>
<proteinExistence type="predicted"/>
<evidence type="ECO:0000313" key="1">
    <source>
        <dbReference type="EMBL" id="SOQ41355.1"/>
    </source>
</evidence>
<sequence length="110" mass="12914">MNRHQLSHFIDKLYVAHYSRDGNLVHFERRLLLEGYKTLIIQCQNYTNPIIGVKIAFRVRNIKSNSIPFSSFNSHAIRMQRALMLQLKCMKFCNINVDQSELDSRVSLQS</sequence>